<reference evidence="3 4" key="1">
    <citation type="submission" date="2020-12" db="EMBL/GenBank/DDBJ databases">
        <authorList>
            <person name="Zheng R.K."/>
            <person name="Sun C.M."/>
        </authorList>
    </citation>
    <scope>NUCLEOTIDE SEQUENCE [LARGE SCALE GENOMIC DNA]</scope>
    <source>
        <strain evidence="3 4">ZRK001</strain>
    </source>
</reference>
<dbReference type="SUPFAM" id="SSF55811">
    <property type="entry name" value="Nudix"/>
    <property type="match status" value="1"/>
</dbReference>
<dbReference type="InterPro" id="IPR015797">
    <property type="entry name" value="NUDIX_hydrolase-like_dom_sf"/>
</dbReference>
<dbReference type="InterPro" id="IPR020476">
    <property type="entry name" value="Nudix_hydrolase"/>
</dbReference>
<sequence>MVDRYDARWLSFYSDFIRGPQDYTRRDVYPVHVTASLFALSDDLAQTALIHHKATGKWFQPGGHVDAGETVRQAACRECAEETGLVAALPPEADPVSIDLHRIPENPKKREPEHYHLDIRFAARVSGTLSPDPDEVHDARWFPAEVLDTIDERVRPRLAAICI</sequence>
<dbReference type="InterPro" id="IPR000086">
    <property type="entry name" value="NUDIX_hydrolase_dom"/>
</dbReference>
<name>A0A7T7HK17_9HYPH</name>
<dbReference type="PANTHER" id="PTHR43736">
    <property type="entry name" value="ADP-RIBOSE PYROPHOSPHATASE"/>
    <property type="match status" value="1"/>
</dbReference>
<dbReference type="Gene3D" id="3.90.79.10">
    <property type="entry name" value="Nucleoside Triphosphate Pyrophosphohydrolase"/>
    <property type="match status" value="1"/>
</dbReference>
<dbReference type="Proteomes" id="UP000596083">
    <property type="component" value="Chromosome"/>
</dbReference>
<evidence type="ECO:0000259" key="2">
    <source>
        <dbReference type="PROSITE" id="PS51462"/>
    </source>
</evidence>
<accession>A0A7T7HK17</accession>
<dbReference type="EMBL" id="CP066786">
    <property type="protein sequence ID" value="QQM30611.1"/>
    <property type="molecule type" value="Genomic_DNA"/>
</dbReference>
<dbReference type="CDD" id="cd03674">
    <property type="entry name" value="NUDIX_Hydrolase"/>
    <property type="match status" value="1"/>
</dbReference>
<dbReference type="RefSeq" id="WP_200336135.1">
    <property type="nucleotide sequence ID" value="NZ_CP066786.1"/>
</dbReference>
<dbReference type="PROSITE" id="PS51462">
    <property type="entry name" value="NUDIX"/>
    <property type="match status" value="1"/>
</dbReference>
<dbReference type="KEGG" id="mlut:JET14_20605"/>
<evidence type="ECO:0000256" key="1">
    <source>
        <dbReference type="ARBA" id="ARBA00022801"/>
    </source>
</evidence>
<dbReference type="PRINTS" id="PR00502">
    <property type="entry name" value="NUDIXFAMILY"/>
</dbReference>
<dbReference type="GO" id="GO:0016787">
    <property type="term" value="F:hydrolase activity"/>
    <property type="evidence" value="ECO:0007669"/>
    <property type="project" value="UniProtKB-KW"/>
</dbReference>
<gene>
    <name evidence="3" type="ORF">JET14_20605</name>
</gene>
<dbReference type="PANTHER" id="PTHR43736:SF1">
    <property type="entry name" value="DIHYDRONEOPTERIN TRIPHOSPHATE DIPHOSPHATASE"/>
    <property type="match status" value="1"/>
</dbReference>
<protein>
    <submittedName>
        <fullName evidence="3">NUDIX hydrolase</fullName>
    </submittedName>
</protein>
<feature type="domain" description="Nudix hydrolase" evidence="2">
    <location>
        <begin position="30"/>
        <end position="163"/>
    </location>
</feature>
<organism evidence="3 4">
    <name type="scientific">Martelella lutilitoris</name>
    <dbReference type="NCBI Taxonomy" id="2583532"/>
    <lineage>
        <taxon>Bacteria</taxon>
        <taxon>Pseudomonadati</taxon>
        <taxon>Pseudomonadota</taxon>
        <taxon>Alphaproteobacteria</taxon>
        <taxon>Hyphomicrobiales</taxon>
        <taxon>Aurantimonadaceae</taxon>
        <taxon>Martelella</taxon>
    </lineage>
</organism>
<evidence type="ECO:0000313" key="3">
    <source>
        <dbReference type="EMBL" id="QQM30611.1"/>
    </source>
</evidence>
<keyword evidence="1 3" id="KW-0378">Hydrolase</keyword>
<dbReference type="Pfam" id="PF00293">
    <property type="entry name" value="NUDIX"/>
    <property type="match status" value="1"/>
</dbReference>
<dbReference type="AlphaFoldDB" id="A0A7T7HK17"/>
<proteinExistence type="predicted"/>
<evidence type="ECO:0000313" key="4">
    <source>
        <dbReference type="Proteomes" id="UP000596083"/>
    </source>
</evidence>